<proteinExistence type="predicted"/>
<dbReference type="Pfam" id="PF20731">
    <property type="entry name" value="RE_NgoFVII_C"/>
    <property type="match status" value="1"/>
</dbReference>
<feature type="domain" description="Restriction endonuclease type II NgoFVII N-terminal" evidence="1">
    <location>
        <begin position="18"/>
        <end position="172"/>
    </location>
</feature>
<gene>
    <name evidence="3" type="ORF">NCTC11297_00781</name>
</gene>
<dbReference type="Gene3D" id="3.30.870.10">
    <property type="entry name" value="Endonuclease Chain A"/>
    <property type="match status" value="1"/>
</dbReference>
<dbReference type="Pfam" id="PF09565">
    <property type="entry name" value="RE_NgoFVII"/>
    <property type="match status" value="1"/>
</dbReference>
<dbReference type="EMBL" id="UGSP01000001">
    <property type="protein sequence ID" value="SUB23767.1"/>
    <property type="molecule type" value="Genomic_DNA"/>
</dbReference>
<dbReference type="REBASE" id="378154">
    <property type="entry name" value="Aav11297ORF782P"/>
</dbReference>
<evidence type="ECO:0000259" key="2">
    <source>
        <dbReference type="Pfam" id="PF20731"/>
    </source>
</evidence>
<dbReference type="RefSeq" id="WP_115249076.1">
    <property type="nucleotide sequence ID" value="NZ_JBLOCS010000004.1"/>
</dbReference>
<dbReference type="SUPFAM" id="SSF56024">
    <property type="entry name" value="Phospholipase D/nuclease"/>
    <property type="match status" value="1"/>
</dbReference>
<dbReference type="InterPro" id="IPR048923">
    <property type="entry name" value="RE_NgoFVII_C"/>
</dbReference>
<name>A0A379APZ2_AVIAV</name>
<dbReference type="InterPro" id="IPR019065">
    <property type="entry name" value="RE_NgoFVII_N"/>
</dbReference>
<evidence type="ECO:0000313" key="3">
    <source>
        <dbReference type="EMBL" id="SUB23767.1"/>
    </source>
</evidence>
<accession>A0A379APZ2</accession>
<sequence length="344" mass="39990">MNTIFSNFEPAKITQRKLNEVWLSLFKEANEVVMTTGYVSSDAIAGIYSALERNLEIDNKIIHLLVGMQYLEGFTQKQYQGLIKLNNFLRKHNRGQVYLSPYMKFHGKLYSFKNGNKVDSMIGSANVSIFWDNLERIYETMMWIDNPKDAQHLYNEIQLIIQKLGKPIHEVDEPNEFKEHNVYLEDHLGVTRVDINTVKQLQAQKAQYEFPIQVKTEPKSNLNVFFGKGRKDQRGFVLPRPWYEVELIVSNKITELDGYPYNKSFTVITDDGWQFKCKTSGDFSKNFRSENDLQILGKWIKGKLENSGALDVGELVTDETLRKYGEDKIMLRSTNIPNTWLLSF</sequence>
<reference evidence="3 4" key="1">
    <citation type="submission" date="2018-06" db="EMBL/GenBank/DDBJ databases">
        <authorList>
            <consortium name="Pathogen Informatics"/>
            <person name="Doyle S."/>
        </authorList>
    </citation>
    <scope>NUCLEOTIDE SEQUENCE [LARGE SCALE GENOMIC DNA]</scope>
    <source>
        <strain evidence="4">NCTC 11297</strain>
    </source>
</reference>
<organism evidence="3 4">
    <name type="scientific">Avibacterium avium</name>
    <name type="common">Pasteurella avium</name>
    <dbReference type="NCBI Taxonomy" id="751"/>
    <lineage>
        <taxon>Bacteria</taxon>
        <taxon>Pseudomonadati</taxon>
        <taxon>Pseudomonadota</taxon>
        <taxon>Gammaproteobacteria</taxon>
        <taxon>Pasteurellales</taxon>
        <taxon>Pasteurellaceae</taxon>
        <taxon>Avibacterium</taxon>
    </lineage>
</organism>
<evidence type="ECO:0000259" key="1">
    <source>
        <dbReference type="Pfam" id="PF09565"/>
    </source>
</evidence>
<dbReference type="GeneID" id="300132998"/>
<evidence type="ECO:0000313" key="4">
    <source>
        <dbReference type="Proteomes" id="UP000255098"/>
    </source>
</evidence>
<feature type="domain" description="Restriction endonuclease type II NgoFVII C-terminal B3-like DNA-binding" evidence="2">
    <location>
        <begin position="202"/>
        <end position="334"/>
    </location>
</feature>
<keyword evidence="4" id="KW-1185">Reference proteome</keyword>
<dbReference type="Proteomes" id="UP000255098">
    <property type="component" value="Unassembled WGS sequence"/>
</dbReference>
<dbReference type="AlphaFoldDB" id="A0A379APZ2"/>
<protein>
    <submittedName>
        <fullName evidence="3">Predicted HKD family nuclease</fullName>
    </submittedName>
</protein>